<dbReference type="eggNOG" id="COG0348">
    <property type="taxonomic scope" value="Bacteria"/>
</dbReference>
<keyword evidence="7" id="KW-0812">Transmembrane</keyword>
<evidence type="ECO:0000256" key="6">
    <source>
        <dbReference type="ARBA" id="ARBA00023014"/>
    </source>
</evidence>
<dbReference type="GO" id="GO:0005886">
    <property type="term" value="C:plasma membrane"/>
    <property type="evidence" value="ECO:0007669"/>
    <property type="project" value="TreeGrafter"/>
</dbReference>
<evidence type="ECO:0000259" key="8">
    <source>
        <dbReference type="PROSITE" id="PS51379"/>
    </source>
</evidence>
<dbReference type="InterPro" id="IPR017900">
    <property type="entry name" value="4Fe4S_Fe_S_CS"/>
</dbReference>
<evidence type="ECO:0000313" key="9">
    <source>
        <dbReference type="EMBL" id="ETA80947.1"/>
    </source>
</evidence>
<dbReference type="AlphaFoldDB" id="V7I7E3"/>
<evidence type="ECO:0000256" key="2">
    <source>
        <dbReference type="ARBA" id="ARBA00022485"/>
    </source>
</evidence>
<accession>V7I7E3</accession>
<dbReference type="PROSITE" id="PS51379">
    <property type="entry name" value="4FE4S_FER_2"/>
    <property type="match status" value="2"/>
</dbReference>
<keyword evidence="1" id="KW-0813">Transport</keyword>
<evidence type="ECO:0000256" key="1">
    <source>
        <dbReference type="ARBA" id="ARBA00022448"/>
    </source>
</evidence>
<feature type="domain" description="4Fe-4S ferredoxin-type" evidence="8">
    <location>
        <begin position="149"/>
        <end position="178"/>
    </location>
</feature>
<dbReference type="PROSITE" id="PS00198">
    <property type="entry name" value="4FE4S_FER_1"/>
    <property type="match status" value="2"/>
</dbReference>
<dbReference type="RefSeq" id="WP_023384014.1">
    <property type="nucleotide sequence ID" value="NZ_AXUN02000170.1"/>
</dbReference>
<dbReference type="STRING" id="994573.T472_0209180"/>
<feature type="transmembrane region" description="Helical" evidence="7">
    <location>
        <begin position="7"/>
        <end position="23"/>
    </location>
</feature>
<dbReference type="PANTHER" id="PTHR30176">
    <property type="entry name" value="FERREDOXIN-TYPE PROTEIN NAPH"/>
    <property type="match status" value="1"/>
</dbReference>
<protein>
    <recommendedName>
        <fullName evidence="8">4Fe-4S ferredoxin-type domain-containing protein</fullName>
    </recommendedName>
</protein>
<evidence type="ECO:0000256" key="3">
    <source>
        <dbReference type="ARBA" id="ARBA00022723"/>
    </source>
</evidence>
<dbReference type="PANTHER" id="PTHR30176:SF3">
    <property type="entry name" value="FERREDOXIN-TYPE PROTEIN NAPH"/>
    <property type="match status" value="1"/>
</dbReference>
<keyword evidence="6" id="KW-0411">Iron-sulfur</keyword>
<keyword evidence="4" id="KW-0249">Electron transport</keyword>
<sequence>MLVRNRKTIQILFLAVFILLMLINKAQVWMGFIFVSIILATFFGRFYCGFACPINTLMRPISWLGKKLGTQKKQVPDLLKSQKLRWIAFGLFLIGLSYTIYTITQGRKFPLPLIIIPLGLLTTLFINERSWHRYLCPWGVLFSLTSRFSKHSIKSKGCVSCKVCETQCPGDAITVEKGKAAVVDPTHCLLCFDCQKSCPTDAMFFL</sequence>
<keyword evidence="7" id="KW-0472">Membrane</keyword>
<dbReference type="Pfam" id="PF12801">
    <property type="entry name" value="Fer4_5"/>
    <property type="match status" value="2"/>
</dbReference>
<keyword evidence="2" id="KW-0004">4Fe-4S</keyword>
<dbReference type="OrthoDB" id="9786132at2"/>
<keyword evidence="3" id="KW-0479">Metal-binding</keyword>
<dbReference type="SUPFAM" id="SSF54862">
    <property type="entry name" value="4Fe-4S ferredoxins"/>
    <property type="match status" value="1"/>
</dbReference>
<feature type="transmembrane region" description="Helical" evidence="7">
    <location>
        <begin position="29"/>
        <end position="48"/>
    </location>
</feature>
<dbReference type="EMBL" id="AXUN02000170">
    <property type="protein sequence ID" value="ETA80947.1"/>
    <property type="molecule type" value="Genomic_DNA"/>
</dbReference>
<dbReference type="GO" id="GO:0046872">
    <property type="term" value="F:metal ion binding"/>
    <property type="evidence" value="ECO:0007669"/>
    <property type="project" value="UniProtKB-KW"/>
</dbReference>
<gene>
    <name evidence="9" type="ORF">T472_0209180</name>
</gene>
<dbReference type="GO" id="GO:0051539">
    <property type="term" value="F:4 iron, 4 sulfur cluster binding"/>
    <property type="evidence" value="ECO:0007669"/>
    <property type="project" value="UniProtKB-KW"/>
</dbReference>
<dbReference type="Proteomes" id="UP000017747">
    <property type="component" value="Unassembled WGS sequence"/>
</dbReference>
<keyword evidence="7" id="KW-1133">Transmembrane helix</keyword>
<dbReference type="Gene3D" id="3.30.70.20">
    <property type="match status" value="1"/>
</dbReference>
<feature type="domain" description="4Fe-4S ferredoxin-type" evidence="8">
    <location>
        <begin position="179"/>
        <end position="206"/>
    </location>
</feature>
<name>V7I7E3_9CLOT</name>
<proteinExistence type="predicted"/>
<feature type="transmembrane region" description="Helical" evidence="7">
    <location>
        <begin position="84"/>
        <end position="103"/>
    </location>
</feature>
<feature type="transmembrane region" description="Helical" evidence="7">
    <location>
        <begin position="109"/>
        <end position="126"/>
    </location>
</feature>
<organism evidence="9 10">
    <name type="scientific">Youngiibacter fragilis 232.1</name>
    <dbReference type="NCBI Taxonomy" id="994573"/>
    <lineage>
        <taxon>Bacteria</taxon>
        <taxon>Bacillati</taxon>
        <taxon>Bacillota</taxon>
        <taxon>Clostridia</taxon>
        <taxon>Eubacteriales</taxon>
        <taxon>Clostridiaceae</taxon>
        <taxon>Youngiibacter</taxon>
    </lineage>
</organism>
<keyword evidence="10" id="KW-1185">Reference proteome</keyword>
<dbReference type="InterPro" id="IPR051684">
    <property type="entry name" value="Electron_Trans/Redox"/>
</dbReference>
<evidence type="ECO:0000256" key="5">
    <source>
        <dbReference type="ARBA" id="ARBA00023004"/>
    </source>
</evidence>
<keyword evidence="5" id="KW-0408">Iron</keyword>
<evidence type="ECO:0000313" key="10">
    <source>
        <dbReference type="Proteomes" id="UP000017747"/>
    </source>
</evidence>
<evidence type="ECO:0000256" key="4">
    <source>
        <dbReference type="ARBA" id="ARBA00022982"/>
    </source>
</evidence>
<comment type="caution">
    <text evidence="9">The sequence shown here is derived from an EMBL/GenBank/DDBJ whole genome shotgun (WGS) entry which is preliminary data.</text>
</comment>
<evidence type="ECO:0000256" key="7">
    <source>
        <dbReference type="SAM" id="Phobius"/>
    </source>
</evidence>
<dbReference type="InterPro" id="IPR017896">
    <property type="entry name" value="4Fe4S_Fe-S-bd"/>
</dbReference>
<reference evidence="9 10" key="1">
    <citation type="journal article" date="2014" name="Genome Announc.">
        <title>Genome Sequence of Youngiibacter fragilis, the Type Strain of the Genus Youngiibacter.</title>
        <authorList>
            <person name="Wawrik C.B."/>
            <person name="Callaghan A.V."/>
            <person name="Stamps B.W."/>
            <person name="Wawrik B."/>
        </authorList>
    </citation>
    <scope>NUCLEOTIDE SEQUENCE [LARGE SCALE GENOMIC DNA]</scope>
    <source>
        <strain evidence="9 10">232.1</strain>
    </source>
</reference>
<dbReference type="Pfam" id="PF12838">
    <property type="entry name" value="Fer4_7"/>
    <property type="match status" value="1"/>
</dbReference>